<reference evidence="6 7" key="1">
    <citation type="journal article" date="2016" name="Sci. Rep.">
        <title>The genome sequence of the outbreeding globe artichoke constructed de novo incorporating a phase-aware low-pass sequencing strategy of F1 progeny.</title>
        <authorList>
            <person name="Scaglione D."/>
            <person name="Reyes-Chin-Wo S."/>
            <person name="Acquadro A."/>
            <person name="Froenicke L."/>
            <person name="Portis E."/>
            <person name="Beitel C."/>
            <person name="Tirone M."/>
            <person name="Mauro R."/>
            <person name="Lo Monaco A."/>
            <person name="Mauromicale G."/>
            <person name="Faccioli P."/>
            <person name="Cattivelli L."/>
            <person name="Rieseberg L."/>
            <person name="Michelmore R."/>
            <person name="Lanteri S."/>
        </authorList>
    </citation>
    <scope>NUCLEOTIDE SEQUENCE [LARGE SCALE GENOMIC DNA]</scope>
    <source>
        <strain evidence="6">2C</strain>
    </source>
</reference>
<evidence type="ECO:0000256" key="2">
    <source>
        <dbReference type="ARBA" id="ARBA00022723"/>
    </source>
</evidence>
<accession>A0A124SER3</accession>
<dbReference type="AlphaFoldDB" id="A0A124SER3"/>
<dbReference type="PROSITE" id="PS51471">
    <property type="entry name" value="FE2OG_OXY"/>
    <property type="match status" value="1"/>
</dbReference>
<dbReference type="Gramene" id="KVI00918">
    <property type="protein sequence ID" value="KVI00918"/>
    <property type="gene ID" value="Ccrd_020823"/>
</dbReference>
<dbReference type="STRING" id="59895.A0A124SER3"/>
<dbReference type="OMA" id="PRYVHHD"/>
<keyword evidence="3 4" id="KW-0408">Iron</keyword>
<feature type="non-terminal residue" evidence="6">
    <location>
        <position position="1"/>
    </location>
</feature>
<dbReference type="InterPro" id="IPR005123">
    <property type="entry name" value="Oxoglu/Fe-dep_dioxygenase_dom"/>
</dbReference>
<protein>
    <submittedName>
        <fullName evidence="6">Non-heme dioxygenase N-terminal domain-containing protein</fullName>
    </submittedName>
</protein>
<evidence type="ECO:0000256" key="1">
    <source>
        <dbReference type="ARBA" id="ARBA00008056"/>
    </source>
</evidence>
<dbReference type="SUPFAM" id="SSF51197">
    <property type="entry name" value="Clavaminate synthase-like"/>
    <property type="match status" value="1"/>
</dbReference>
<evidence type="ECO:0000256" key="4">
    <source>
        <dbReference type="RuleBase" id="RU003682"/>
    </source>
</evidence>
<dbReference type="GO" id="GO:0051213">
    <property type="term" value="F:dioxygenase activity"/>
    <property type="evidence" value="ECO:0007669"/>
    <property type="project" value="UniProtKB-KW"/>
</dbReference>
<keyword evidence="2 4" id="KW-0479">Metal-binding</keyword>
<name>A0A124SER3_CYNCS</name>
<evidence type="ECO:0000256" key="3">
    <source>
        <dbReference type="ARBA" id="ARBA00023004"/>
    </source>
</evidence>
<dbReference type="Proteomes" id="UP000243975">
    <property type="component" value="Unassembled WGS sequence"/>
</dbReference>
<organism evidence="6 7">
    <name type="scientific">Cynara cardunculus var. scolymus</name>
    <name type="common">Globe artichoke</name>
    <name type="synonym">Cynara scolymus</name>
    <dbReference type="NCBI Taxonomy" id="59895"/>
    <lineage>
        <taxon>Eukaryota</taxon>
        <taxon>Viridiplantae</taxon>
        <taxon>Streptophyta</taxon>
        <taxon>Embryophyta</taxon>
        <taxon>Tracheophyta</taxon>
        <taxon>Spermatophyta</taxon>
        <taxon>Magnoliopsida</taxon>
        <taxon>eudicotyledons</taxon>
        <taxon>Gunneridae</taxon>
        <taxon>Pentapetalae</taxon>
        <taxon>asterids</taxon>
        <taxon>campanulids</taxon>
        <taxon>Asterales</taxon>
        <taxon>Asteraceae</taxon>
        <taxon>Carduoideae</taxon>
        <taxon>Cardueae</taxon>
        <taxon>Carduinae</taxon>
        <taxon>Cynara</taxon>
    </lineage>
</organism>
<evidence type="ECO:0000259" key="5">
    <source>
        <dbReference type="PROSITE" id="PS51471"/>
    </source>
</evidence>
<comment type="caution">
    <text evidence="6">The sequence shown here is derived from an EMBL/GenBank/DDBJ whole genome shotgun (WGS) entry which is preliminary data.</text>
</comment>
<evidence type="ECO:0000313" key="7">
    <source>
        <dbReference type="Proteomes" id="UP000243975"/>
    </source>
</evidence>
<sequence length="370" mass="41976">MGKKSGSYPLTAIRTGIVADRLMSDKKLSVVFDTVVGVTSMETHKEEEEDQEAVNFGRSLLVPSVQELAKQPLTKIPLRYVRQFHHQPLSDDTTPSVPVIDLHTLLETASGSSTYSSELNKLHTASKQWGFFQVINHGISESLLEDFKREVLNFFKLPMEEKQMLWQKADNHEGFGQLFVVSEEQKLDWSDMFYITTLPHNLRKSQLFQKLPLILREKLEAYSKEMKKLAMAILGQMAKALEMDGDEMRELFHDGVQSIRMNYYPPCPEPELALGFSPHSDADALTILYQLNQTEGLRIRKDGKWVAIKPLPNALVVNIGDIMEHQATVTSNNERFSVATFYSSNMGTELGPARSLVAKHKDPVCSLYWL</sequence>
<dbReference type="InterPro" id="IPR050295">
    <property type="entry name" value="Plant_2OG-oxidoreductases"/>
</dbReference>
<dbReference type="Pfam" id="PF14226">
    <property type="entry name" value="DIOX_N"/>
    <property type="match status" value="1"/>
</dbReference>
<dbReference type="Pfam" id="PF03171">
    <property type="entry name" value="2OG-FeII_Oxy"/>
    <property type="match status" value="1"/>
</dbReference>
<dbReference type="InterPro" id="IPR027443">
    <property type="entry name" value="IPNS-like_sf"/>
</dbReference>
<proteinExistence type="inferred from homology"/>
<keyword evidence="7" id="KW-1185">Reference proteome</keyword>
<dbReference type="GO" id="GO:0046872">
    <property type="term" value="F:metal ion binding"/>
    <property type="evidence" value="ECO:0007669"/>
    <property type="project" value="UniProtKB-KW"/>
</dbReference>
<dbReference type="GO" id="GO:0016705">
    <property type="term" value="F:oxidoreductase activity, acting on paired donors, with incorporation or reduction of molecular oxygen"/>
    <property type="evidence" value="ECO:0007669"/>
    <property type="project" value="UniProtKB-ARBA"/>
</dbReference>
<evidence type="ECO:0000313" key="6">
    <source>
        <dbReference type="EMBL" id="KVI00918.1"/>
    </source>
</evidence>
<dbReference type="PANTHER" id="PTHR47991">
    <property type="entry name" value="OXOGLUTARATE/IRON-DEPENDENT DIOXYGENASE"/>
    <property type="match status" value="1"/>
</dbReference>
<keyword evidence="6" id="KW-0223">Dioxygenase</keyword>
<dbReference type="InterPro" id="IPR026992">
    <property type="entry name" value="DIOX_N"/>
</dbReference>
<dbReference type="InterPro" id="IPR044861">
    <property type="entry name" value="IPNS-like_FE2OG_OXY"/>
</dbReference>
<dbReference type="Gene3D" id="2.60.120.330">
    <property type="entry name" value="B-lactam Antibiotic, Isopenicillin N Synthase, Chain"/>
    <property type="match status" value="1"/>
</dbReference>
<dbReference type="FunFam" id="2.60.120.330:FF:000079">
    <property type="entry name" value="Protein SRG1"/>
    <property type="match status" value="1"/>
</dbReference>
<feature type="domain" description="Fe2OG dioxygenase" evidence="5">
    <location>
        <begin position="255"/>
        <end position="344"/>
    </location>
</feature>
<comment type="similarity">
    <text evidence="1 4">Belongs to the iron/ascorbate-dependent oxidoreductase family.</text>
</comment>
<gene>
    <name evidence="6" type="ORF">Ccrd_020823</name>
</gene>
<dbReference type="EMBL" id="LEKV01003174">
    <property type="protein sequence ID" value="KVI00918.1"/>
    <property type="molecule type" value="Genomic_DNA"/>
</dbReference>
<keyword evidence="4" id="KW-0560">Oxidoreductase</keyword>